<proteinExistence type="predicted"/>
<dbReference type="Proteomes" id="UP000190774">
    <property type="component" value="Unassembled WGS sequence"/>
</dbReference>
<dbReference type="Pfam" id="PF07813">
    <property type="entry name" value="LTXXQ"/>
    <property type="match status" value="1"/>
</dbReference>
<dbReference type="RefSeq" id="WP_078813347.1">
    <property type="nucleotide sequence ID" value="NZ_FUYE01000006.1"/>
</dbReference>
<dbReference type="GO" id="GO:0042597">
    <property type="term" value="C:periplasmic space"/>
    <property type="evidence" value="ECO:0007669"/>
    <property type="project" value="InterPro"/>
</dbReference>
<dbReference type="STRING" id="48467.SAMN02745166_02131"/>
<dbReference type="EMBL" id="FUYE01000006">
    <property type="protein sequence ID" value="SKA94285.1"/>
    <property type="molecule type" value="Genomic_DNA"/>
</dbReference>
<dbReference type="InterPro" id="IPR012899">
    <property type="entry name" value="LTXXQ"/>
</dbReference>
<protein>
    <submittedName>
        <fullName evidence="1">LTXXQ motif family protein</fullName>
    </submittedName>
</protein>
<name>A0A1T4XZ28_9BACT</name>
<keyword evidence="2" id="KW-1185">Reference proteome</keyword>
<sequence length="277" mass="30476">MKHFGFVFSLLTLPLFAGPEILLQSGLITPEMIVTLKPELQLTSAQEATMTQIAQALQAEAAPLEKQVRERQRELVQSLRKPETGQEQAAARLDALMEAEAAVKHLHLKALVQLRDVLDPEQQKKALTLASSKQARRAGLESRVREKAARLRMAVDSLGVPPTQAMQKRGGEIEALIRQGEWTAADQALDQLMLESQVDEAELPPPADFSSYEPGDTDVESLKARYEKVAAAAQSLISIQQVKQLLKAKEALEEAKATEDAEAVGRALTWAEQMLKL</sequence>
<reference evidence="2" key="1">
    <citation type="submission" date="2017-02" db="EMBL/GenBank/DDBJ databases">
        <authorList>
            <person name="Varghese N."/>
            <person name="Submissions S."/>
        </authorList>
    </citation>
    <scope>NUCLEOTIDE SEQUENCE [LARGE SCALE GENOMIC DNA]</scope>
    <source>
        <strain evidence="2">ATCC 700200</strain>
    </source>
</reference>
<accession>A0A1T4XZ28</accession>
<dbReference type="Gene3D" id="1.20.120.1490">
    <property type="match status" value="1"/>
</dbReference>
<evidence type="ECO:0000313" key="2">
    <source>
        <dbReference type="Proteomes" id="UP000190774"/>
    </source>
</evidence>
<dbReference type="AlphaFoldDB" id="A0A1T4XZ28"/>
<dbReference type="OrthoDB" id="195002at2"/>
<organism evidence="1 2">
    <name type="scientific">Prosthecobacter debontii</name>
    <dbReference type="NCBI Taxonomy" id="48467"/>
    <lineage>
        <taxon>Bacteria</taxon>
        <taxon>Pseudomonadati</taxon>
        <taxon>Verrucomicrobiota</taxon>
        <taxon>Verrucomicrobiia</taxon>
        <taxon>Verrucomicrobiales</taxon>
        <taxon>Verrucomicrobiaceae</taxon>
        <taxon>Prosthecobacter</taxon>
    </lineage>
</organism>
<evidence type="ECO:0000313" key="1">
    <source>
        <dbReference type="EMBL" id="SKA94285.1"/>
    </source>
</evidence>
<gene>
    <name evidence="1" type="ORF">SAMN02745166_02131</name>
</gene>